<evidence type="ECO:0000259" key="2">
    <source>
        <dbReference type="SMART" id="SM00355"/>
    </source>
</evidence>
<feature type="region of interest" description="Disordered" evidence="1">
    <location>
        <begin position="1"/>
        <end position="24"/>
    </location>
</feature>
<dbReference type="Gene3D" id="3.30.160.60">
    <property type="entry name" value="Classic Zinc Finger"/>
    <property type="match status" value="1"/>
</dbReference>
<comment type="caution">
    <text evidence="3">The sequence shown here is derived from an EMBL/GenBank/DDBJ whole genome shotgun (WGS) entry which is preliminary data.</text>
</comment>
<organism evidence="3 4">
    <name type="scientific">Arthrobotrys conoides</name>
    <dbReference type="NCBI Taxonomy" id="74498"/>
    <lineage>
        <taxon>Eukaryota</taxon>
        <taxon>Fungi</taxon>
        <taxon>Dikarya</taxon>
        <taxon>Ascomycota</taxon>
        <taxon>Pezizomycotina</taxon>
        <taxon>Orbiliomycetes</taxon>
        <taxon>Orbiliales</taxon>
        <taxon>Orbiliaceae</taxon>
        <taxon>Arthrobotrys</taxon>
    </lineage>
</organism>
<feature type="compositionally biased region" description="Low complexity" evidence="1">
    <location>
        <begin position="1"/>
        <end position="21"/>
    </location>
</feature>
<feature type="compositionally biased region" description="Acidic residues" evidence="1">
    <location>
        <begin position="216"/>
        <end position="239"/>
    </location>
</feature>
<gene>
    <name evidence="3" type="ORF">TWF506_005728</name>
</gene>
<protein>
    <recommendedName>
        <fullName evidence="2">C2H2-type domain-containing protein</fullName>
    </recommendedName>
</protein>
<feature type="region of interest" description="Disordered" evidence="1">
    <location>
        <begin position="257"/>
        <end position="285"/>
    </location>
</feature>
<name>A0AAN8RQ26_9PEZI</name>
<dbReference type="AlphaFoldDB" id="A0AAN8RQ26"/>
<accession>A0AAN8RQ26</accession>
<feature type="region of interest" description="Disordered" evidence="1">
    <location>
        <begin position="215"/>
        <end position="241"/>
    </location>
</feature>
<dbReference type="EMBL" id="JAVHJM010000002">
    <property type="protein sequence ID" value="KAK6518593.1"/>
    <property type="molecule type" value="Genomic_DNA"/>
</dbReference>
<feature type="domain" description="C2H2-type" evidence="2">
    <location>
        <begin position="331"/>
        <end position="357"/>
    </location>
</feature>
<sequence length="362" mass="41467">MEDAASRILNSSRNISRGSSSQVPTEVEELLNSELPRAARRISGKKARQKELTGDFLTDSGDLITYVLELLDEVATTISDERRIRAYCDRKFANEDCLVDFDYVHHLEERHSALVNICKELKHTSTHINLIWENTFPKTQPVPRHHSRDIYSSSPERRRSSAQSSAHTQESPLGFSSYTIRDSSQILNQPGSYFHAPPLSPQRNNRQFTQNFSDIVDSEDHGEEEYERGYEEEEEEEEMPSYLQTYGDMEVDRSDTSYQVRRGPGPGSTPNSLSSPGSIDPGLDLDRRGVGEYTCSMGWNCTKGGVINDEIKVFKRNSDFRRHMQKHNRVYKCDYPGCSNPGFARPDHLNRHKEKVHKLFMN</sequence>
<evidence type="ECO:0000256" key="1">
    <source>
        <dbReference type="SAM" id="MobiDB-lite"/>
    </source>
</evidence>
<dbReference type="Proteomes" id="UP001307849">
    <property type="component" value="Unassembled WGS sequence"/>
</dbReference>
<dbReference type="InterPro" id="IPR013087">
    <property type="entry name" value="Znf_C2H2_type"/>
</dbReference>
<evidence type="ECO:0000313" key="4">
    <source>
        <dbReference type="Proteomes" id="UP001307849"/>
    </source>
</evidence>
<proteinExistence type="predicted"/>
<feature type="compositionally biased region" description="Polar residues" evidence="1">
    <location>
        <begin position="268"/>
        <end position="277"/>
    </location>
</feature>
<feature type="region of interest" description="Disordered" evidence="1">
    <location>
        <begin position="139"/>
        <end position="175"/>
    </location>
</feature>
<dbReference type="SMART" id="SM00355">
    <property type="entry name" value="ZnF_C2H2"/>
    <property type="match status" value="2"/>
</dbReference>
<evidence type="ECO:0000313" key="3">
    <source>
        <dbReference type="EMBL" id="KAK6518593.1"/>
    </source>
</evidence>
<keyword evidence="4" id="KW-1185">Reference proteome</keyword>
<feature type="domain" description="C2H2-type" evidence="2">
    <location>
        <begin position="293"/>
        <end position="327"/>
    </location>
</feature>
<feature type="compositionally biased region" description="Polar residues" evidence="1">
    <location>
        <begin position="161"/>
        <end position="175"/>
    </location>
</feature>
<reference evidence="3 4" key="1">
    <citation type="submission" date="2019-10" db="EMBL/GenBank/DDBJ databases">
        <authorList>
            <person name="Palmer J.M."/>
        </authorList>
    </citation>
    <scope>NUCLEOTIDE SEQUENCE [LARGE SCALE GENOMIC DNA]</scope>
    <source>
        <strain evidence="3 4">TWF506</strain>
    </source>
</reference>